<evidence type="ECO:0000313" key="6">
    <source>
        <dbReference type="EMBL" id="KAL3123377.1"/>
    </source>
</evidence>
<evidence type="ECO:0000313" key="7">
    <source>
        <dbReference type="Proteomes" id="UP001620626"/>
    </source>
</evidence>
<keyword evidence="4" id="KW-0812">Transmembrane</keyword>
<keyword evidence="4" id="KW-0472">Membrane</keyword>
<proteinExistence type="predicted"/>
<evidence type="ECO:0000256" key="3">
    <source>
        <dbReference type="SAM" id="MobiDB-lite"/>
    </source>
</evidence>
<dbReference type="SMART" id="SM00173">
    <property type="entry name" value="RAS"/>
    <property type="match status" value="1"/>
</dbReference>
<dbReference type="PANTHER" id="PTHR47977">
    <property type="entry name" value="RAS-RELATED PROTEIN RAB"/>
    <property type="match status" value="1"/>
</dbReference>
<feature type="compositionally biased region" description="Low complexity" evidence="3">
    <location>
        <begin position="11"/>
        <end position="48"/>
    </location>
</feature>
<dbReference type="Gene3D" id="1.10.238.10">
    <property type="entry name" value="EF-hand"/>
    <property type="match status" value="1"/>
</dbReference>
<dbReference type="InterPro" id="IPR005225">
    <property type="entry name" value="Small_GTP-bd"/>
</dbReference>
<dbReference type="AlphaFoldDB" id="A0ABD2M799"/>
<gene>
    <name evidence="6" type="ORF">niasHT_003419</name>
</gene>
<feature type="region of interest" description="Disordered" evidence="3">
    <location>
        <begin position="620"/>
        <end position="653"/>
    </location>
</feature>
<dbReference type="InterPro" id="IPR011992">
    <property type="entry name" value="EF-hand-dom_pair"/>
</dbReference>
<dbReference type="PROSITE" id="PS51421">
    <property type="entry name" value="RAS"/>
    <property type="match status" value="1"/>
</dbReference>
<dbReference type="SUPFAM" id="SSF47473">
    <property type="entry name" value="EF-hand"/>
    <property type="match status" value="1"/>
</dbReference>
<dbReference type="SMART" id="SM00175">
    <property type="entry name" value="RAB"/>
    <property type="match status" value="1"/>
</dbReference>
<keyword evidence="1" id="KW-0547">Nucleotide-binding</keyword>
<dbReference type="PROSITE" id="PS51419">
    <property type="entry name" value="RAB"/>
    <property type="match status" value="1"/>
</dbReference>
<keyword evidence="7" id="KW-1185">Reference proteome</keyword>
<dbReference type="InterPro" id="IPR027417">
    <property type="entry name" value="P-loop_NTPase"/>
</dbReference>
<name>A0ABD2M799_9BILA</name>
<protein>
    <recommendedName>
        <fullName evidence="5">EF-hand domain-containing protein</fullName>
    </recommendedName>
</protein>
<feature type="compositionally biased region" description="Acidic residues" evidence="3">
    <location>
        <begin position="622"/>
        <end position="631"/>
    </location>
</feature>
<sequence>MKSAAPIGSRHQPLFSQLSSSSHSSDSPPSSSPFTGSTILSSRRSSTSQKGHRSSLVLEPKMSVLVEDELEDFAGADQKLLGERKFKEWEQRLWQWGQAEEQANQLFKLCDRDRKGFIVRADLERLNNAFIPSGLSFAQLEHAFELGDRHRVNLVYEKDFLRVIKSILCDHHHFVSDIDQMETKFKTLSLAHNGGEKKHSNADHWSPTQKKLTIAINDMTGGGGGLATVSRAELDGFSLYSPTSSETHERQYSGIDSQSPSLQEELEIMSNELAARVSLNAIQSPDYTHLPTNGEFNESPVRRSISSRGTTFQQNSQIPDRIFKVVFVGDSAVGKTCFLHRFCHNRFKPLFNATIGVDFTVKTLLVRERMVALQLWDTAGQERFRSITKQYFRKADGVVLMYDVTSESSFLNVRNWIESVKAGVDNESVLCLVGNKVDLYPNEHCRTITYQHGKDLAEEYGMLFFESSAFTGQGIEETMQSLALRLQQREDDQLKELIKLEKRQGKRRNWCFFSPFIFCWSTPAGGGGAQLDCLRNFEFCTRLSPPPPRPPVPPDNACVAPAVTSRTFLPLMPPSPAVYTIIDARFLLLFVAAGGGVLFFPAGLLLLDTDVDNNDNGQQVVQEEEEEEQEENGQKKEKHTGAGGTMVPNQSQQADQWQINWIINANDYCIN</sequence>
<dbReference type="SMART" id="SM00176">
    <property type="entry name" value="RAN"/>
    <property type="match status" value="1"/>
</dbReference>
<dbReference type="EMBL" id="JBICBT010000102">
    <property type="protein sequence ID" value="KAL3123377.1"/>
    <property type="molecule type" value="Genomic_DNA"/>
</dbReference>
<dbReference type="PRINTS" id="PR00449">
    <property type="entry name" value="RASTRNSFRMNG"/>
</dbReference>
<evidence type="ECO:0000259" key="5">
    <source>
        <dbReference type="PROSITE" id="PS50222"/>
    </source>
</evidence>
<dbReference type="FunFam" id="3.40.50.300:FF:001822">
    <property type="entry name" value="RAB family"/>
    <property type="match status" value="1"/>
</dbReference>
<feature type="region of interest" description="Disordered" evidence="3">
    <location>
        <begin position="1"/>
        <end position="54"/>
    </location>
</feature>
<reference evidence="6 7" key="1">
    <citation type="submission" date="2024-10" db="EMBL/GenBank/DDBJ databases">
        <authorList>
            <person name="Kim D."/>
        </authorList>
    </citation>
    <scope>NUCLEOTIDE SEQUENCE [LARGE SCALE GENOMIC DNA]</scope>
    <source>
        <strain evidence="6">BH-2024</strain>
    </source>
</reference>
<evidence type="ECO:0000256" key="2">
    <source>
        <dbReference type="ARBA" id="ARBA00023134"/>
    </source>
</evidence>
<dbReference type="SMART" id="SM00174">
    <property type="entry name" value="RHO"/>
    <property type="match status" value="1"/>
</dbReference>
<keyword evidence="4" id="KW-1133">Transmembrane helix</keyword>
<dbReference type="GO" id="GO:0005525">
    <property type="term" value="F:GTP binding"/>
    <property type="evidence" value="ECO:0007669"/>
    <property type="project" value="UniProtKB-KW"/>
</dbReference>
<dbReference type="CDD" id="cd00154">
    <property type="entry name" value="Rab"/>
    <property type="match status" value="1"/>
</dbReference>
<evidence type="ECO:0000256" key="1">
    <source>
        <dbReference type="ARBA" id="ARBA00022741"/>
    </source>
</evidence>
<dbReference type="Pfam" id="PF00071">
    <property type="entry name" value="Ras"/>
    <property type="match status" value="1"/>
</dbReference>
<dbReference type="InterPro" id="IPR002048">
    <property type="entry name" value="EF_hand_dom"/>
</dbReference>
<dbReference type="InterPro" id="IPR050227">
    <property type="entry name" value="Rab"/>
</dbReference>
<evidence type="ECO:0000256" key="4">
    <source>
        <dbReference type="SAM" id="Phobius"/>
    </source>
</evidence>
<comment type="caution">
    <text evidence="6">The sequence shown here is derived from an EMBL/GenBank/DDBJ whole genome shotgun (WGS) entry which is preliminary data.</text>
</comment>
<dbReference type="Gene3D" id="3.40.50.300">
    <property type="entry name" value="P-loop containing nucleotide triphosphate hydrolases"/>
    <property type="match status" value="1"/>
</dbReference>
<dbReference type="InterPro" id="IPR001806">
    <property type="entry name" value="Small_GTPase"/>
</dbReference>
<feature type="transmembrane region" description="Helical" evidence="4">
    <location>
        <begin position="586"/>
        <end position="607"/>
    </location>
</feature>
<dbReference type="Proteomes" id="UP001620626">
    <property type="component" value="Unassembled WGS sequence"/>
</dbReference>
<feature type="domain" description="EF-hand" evidence="5">
    <location>
        <begin position="98"/>
        <end position="133"/>
    </location>
</feature>
<dbReference type="NCBIfam" id="TIGR00231">
    <property type="entry name" value="small_GTP"/>
    <property type="match status" value="1"/>
</dbReference>
<accession>A0ABD2M799</accession>
<organism evidence="6 7">
    <name type="scientific">Heterodera trifolii</name>
    <dbReference type="NCBI Taxonomy" id="157864"/>
    <lineage>
        <taxon>Eukaryota</taxon>
        <taxon>Metazoa</taxon>
        <taxon>Ecdysozoa</taxon>
        <taxon>Nematoda</taxon>
        <taxon>Chromadorea</taxon>
        <taxon>Rhabditida</taxon>
        <taxon>Tylenchina</taxon>
        <taxon>Tylenchomorpha</taxon>
        <taxon>Tylenchoidea</taxon>
        <taxon>Heteroderidae</taxon>
        <taxon>Heteroderinae</taxon>
        <taxon>Heterodera</taxon>
    </lineage>
</organism>
<keyword evidence="2" id="KW-0342">GTP-binding</keyword>
<dbReference type="SMART" id="SM00177">
    <property type="entry name" value="ARF"/>
    <property type="match status" value="1"/>
</dbReference>
<dbReference type="PROSITE" id="PS51420">
    <property type="entry name" value="RHO"/>
    <property type="match status" value="1"/>
</dbReference>
<dbReference type="PROSITE" id="PS50222">
    <property type="entry name" value="EF_HAND_2"/>
    <property type="match status" value="1"/>
</dbReference>
<dbReference type="SUPFAM" id="SSF52540">
    <property type="entry name" value="P-loop containing nucleoside triphosphate hydrolases"/>
    <property type="match status" value="1"/>
</dbReference>